<dbReference type="Proteomes" id="UP000289738">
    <property type="component" value="Chromosome B04"/>
</dbReference>
<feature type="region of interest" description="Disordered" evidence="1">
    <location>
        <begin position="727"/>
        <end position="819"/>
    </location>
</feature>
<dbReference type="InterPro" id="IPR009719">
    <property type="entry name" value="GIP1_N"/>
</dbReference>
<feature type="compositionally biased region" description="Low complexity" evidence="1">
    <location>
        <begin position="751"/>
        <end position="770"/>
    </location>
</feature>
<feature type="compositionally biased region" description="Polar residues" evidence="1">
    <location>
        <begin position="142"/>
        <end position="162"/>
    </location>
</feature>
<feature type="compositionally biased region" description="Polar residues" evidence="1">
    <location>
        <begin position="801"/>
        <end position="819"/>
    </location>
</feature>
<keyword evidence="4" id="KW-1185">Reference proteome</keyword>
<proteinExistence type="predicted"/>
<feature type="compositionally biased region" description="Polar residues" evidence="1">
    <location>
        <begin position="306"/>
        <end position="324"/>
    </location>
</feature>
<name>A0A444ZDI8_ARAHY</name>
<dbReference type="InterPro" id="IPR009060">
    <property type="entry name" value="UBA-like_sf"/>
</dbReference>
<comment type="caution">
    <text evidence="3">The sequence shown here is derived from an EMBL/GenBank/DDBJ whole genome shotgun (WGS) entry which is preliminary data.</text>
</comment>
<dbReference type="PANTHER" id="PTHR46445">
    <property type="entry name" value="RNA POLYMERASE II DEGRADATION FACTOR-LIKE PROTEIN (DUF1296)"/>
    <property type="match status" value="1"/>
</dbReference>
<gene>
    <name evidence="3" type="ORF">Ahy_B04g069756</name>
</gene>
<dbReference type="EMBL" id="SDMP01000014">
    <property type="protein sequence ID" value="RYR12227.1"/>
    <property type="molecule type" value="Genomic_DNA"/>
</dbReference>
<feature type="compositionally biased region" description="Low complexity" evidence="1">
    <location>
        <begin position="171"/>
        <end position="181"/>
    </location>
</feature>
<evidence type="ECO:0000313" key="3">
    <source>
        <dbReference type="EMBL" id="RYR12227.1"/>
    </source>
</evidence>
<feature type="domain" description="GBF-interacting protein 1 N-terminal" evidence="2">
    <location>
        <begin position="14"/>
        <end position="73"/>
    </location>
</feature>
<dbReference type="SUPFAM" id="SSF46934">
    <property type="entry name" value="UBA-like"/>
    <property type="match status" value="1"/>
</dbReference>
<evidence type="ECO:0000313" key="4">
    <source>
        <dbReference type="Proteomes" id="UP000289738"/>
    </source>
</evidence>
<protein>
    <recommendedName>
        <fullName evidence="2">GBF-interacting protein 1 N-terminal domain-containing protein</fullName>
    </recommendedName>
</protein>
<evidence type="ECO:0000256" key="1">
    <source>
        <dbReference type="SAM" id="MobiDB-lite"/>
    </source>
</evidence>
<evidence type="ECO:0000259" key="2">
    <source>
        <dbReference type="Pfam" id="PF06972"/>
    </source>
</evidence>
<dbReference type="Gramene" id="arahy.Tifrunner.gnm2.ann2.Ah14g087900.1">
    <property type="protein sequence ID" value="arahy.Tifrunner.gnm2.ann2.Ah14g087900.1-CDS"/>
    <property type="gene ID" value="arahy.Tifrunner.gnm2.ann2.Ah14g087900"/>
</dbReference>
<feature type="region of interest" description="Disordered" evidence="1">
    <location>
        <begin position="203"/>
        <end position="232"/>
    </location>
</feature>
<feature type="compositionally biased region" description="Polar residues" evidence="1">
    <location>
        <begin position="469"/>
        <end position="489"/>
    </location>
</feature>
<dbReference type="Pfam" id="PF06972">
    <property type="entry name" value="GIP1_N"/>
    <property type="match status" value="1"/>
</dbReference>
<feature type="compositionally biased region" description="Basic and acidic residues" evidence="1">
    <location>
        <begin position="61"/>
        <end position="79"/>
    </location>
</feature>
<sequence length="819" mass="87576">MSGKGTTTTTPVPVPASCRKIVQSVKEIVSNFPDHEIYATLRDCNMDPDEAVTRLLSQDTFHEVKSKREKKKESKDPADYRPSGTNNTSNRGGARTGTDRHGGRSGTNQFSSSDAGLLGKPVYKKGNGTPAYGGSAPGLLGNNGNRQLPSYSDSVTTENKTSALGMGDAVSSSSQQGGLQSPWVRNAGQLSMADIVKMGRPQTKVPMHNSSLHSGHHQNAVAPPAPLDYNSQSFQGHASKISETNTDQGYASVPQDDEWPRMENQQDISVSTAVDPQVNSEYDGEANWHQRTHLEEHVADDGSVENADNTESASISAKSTSEDNTGAEDGISSVTANMGQLNLQRDNSATEPDEDNPSLVIPDHLQLHTPECLNLSLGSFGPANNASLSGPASYASGPFKSNLDDASAPADVSAIGSLETRNPEYYRDEHLATTSGENLVHGNGVNVETYEQASVSQEALKPQPPEAAQENQYSFPSSSHGFNYETAQQPEVPFPQPQTSLPMQNLGPFSNVMQAYTNSLPSSLLASTVQTAREDSPYSPFPSATQSMHAKYGNITSSIGGPSLSMSEALRSGGISAPQPNPQTLPGGNVATGPGLPQHVAVHPYSQPSLPMGHFANMISYPILPQSYTYMPSAFQQGFAGNSTYPQSLAALLPQYKNGVSVSMTQSTAIPPGYGFGSSTNVPGGNFPLNPPTAPTGTTIGYDDVINSQFKDNSHMMSLQQNENSVMWPHGPGSRSVSALPPSMYFNLPEQNQQGGFRQRQQQPSQNFGSLGYPNFYQSQAGVSLEPQQQQHQHPREANLGGSQNQPAKQSQQLWQNSY</sequence>
<dbReference type="OrthoDB" id="762072at2759"/>
<feature type="region of interest" description="Disordered" evidence="1">
    <location>
        <begin position="61"/>
        <end position="181"/>
    </location>
</feature>
<accession>A0A444ZDI8</accession>
<feature type="region of interest" description="Disordered" evidence="1">
    <location>
        <begin position="452"/>
        <end position="492"/>
    </location>
</feature>
<feature type="region of interest" description="Disordered" evidence="1">
    <location>
        <begin position="299"/>
        <end position="332"/>
    </location>
</feature>
<dbReference type="PANTHER" id="PTHR46445:SF3">
    <property type="entry name" value="RNA POLYMERASE II DEGRADATION FACTOR-LIKE PROTEIN (DUF1296)-RELATED"/>
    <property type="match status" value="1"/>
</dbReference>
<reference evidence="3 4" key="1">
    <citation type="submission" date="2019-01" db="EMBL/GenBank/DDBJ databases">
        <title>Sequencing of cultivated peanut Arachis hypogaea provides insights into genome evolution and oil improvement.</title>
        <authorList>
            <person name="Chen X."/>
        </authorList>
    </citation>
    <scope>NUCLEOTIDE SEQUENCE [LARGE SCALE GENOMIC DNA]</scope>
    <source>
        <strain evidence="4">cv. Fuhuasheng</strain>
        <tissue evidence="3">Leaves</tissue>
    </source>
</reference>
<organism evidence="3 4">
    <name type="scientific">Arachis hypogaea</name>
    <name type="common">Peanut</name>
    <dbReference type="NCBI Taxonomy" id="3818"/>
    <lineage>
        <taxon>Eukaryota</taxon>
        <taxon>Viridiplantae</taxon>
        <taxon>Streptophyta</taxon>
        <taxon>Embryophyta</taxon>
        <taxon>Tracheophyta</taxon>
        <taxon>Spermatophyta</taxon>
        <taxon>Magnoliopsida</taxon>
        <taxon>eudicotyledons</taxon>
        <taxon>Gunneridae</taxon>
        <taxon>Pentapetalae</taxon>
        <taxon>rosids</taxon>
        <taxon>fabids</taxon>
        <taxon>Fabales</taxon>
        <taxon>Fabaceae</taxon>
        <taxon>Papilionoideae</taxon>
        <taxon>50 kb inversion clade</taxon>
        <taxon>dalbergioids sensu lato</taxon>
        <taxon>Dalbergieae</taxon>
        <taxon>Pterocarpus clade</taxon>
        <taxon>Arachis</taxon>
    </lineage>
</organism>
<dbReference type="STRING" id="3818.A0A444ZDI8"/>
<dbReference type="AlphaFoldDB" id="A0A444ZDI8"/>